<name>A0A5C6D0D4_9BACT</name>
<dbReference type="AlphaFoldDB" id="A0A5C6D0D4"/>
<accession>A0A5C6D0D4</accession>
<organism evidence="1 2">
    <name type="scientific">Bythopirellula polymerisocia</name>
    <dbReference type="NCBI Taxonomy" id="2528003"/>
    <lineage>
        <taxon>Bacteria</taxon>
        <taxon>Pseudomonadati</taxon>
        <taxon>Planctomycetota</taxon>
        <taxon>Planctomycetia</taxon>
        <taxon>Pirellulales</taxon>
        <taxon>Lacipirellulaceae</taxon>
        <taxon>Bythopirellula</taxon>
    </lineage>
</organism>
<proteinExistence type="predicted"/>
<keyword evidence="2" id="KW-1185">Reference proteome</keyword>
<comment type="caution">
    <text evidence="1">The sequence shown here is derived from an EMBL/GenBank/DDBJ whole genome shotgun (WGS) entry which is preliminary data.</text>
</comment>
<evidence type="ECO:0000313" key="2">
    <source>
        <dbReference type="Proteomes" id="UP000318437"/>
    </source>
</evidence>
<evidence type="ECO:0000313" key="1">
    <source>
        <dbReference type="EMBL" id="TWU30362.1"/>
    </source>
</evidence>
<protein>
    <submittedName>
        <fullName evidence="1">Uncharacterized protein</fullName>
    </submittedName>
</protein>
<dbReference type="RefSeq" id="WP_146448535.1">
    <property type="nucleotide sequence ID" value="NZ_SJPS01000001.1"/>
</dbReference>
<dbReference type="Proteomes" id="UP000318437">
    <property type="component" value="Unassembled WGS sequence"/>
</dbReference>
<dbReference type="EMBL" id="SJPS01000001">
    <property type="protein sequence ID" value="TWU30362.1"/>
    <property type="molecule type" value="Genomic_DNA"/>
</dbReference>
<dbReference type="OrthoDB" id="9835371at2"/>
<gene>
    <name evidence="1" type="ORF">Pla144_11480</name>
</gene>
<sequence length="208" mass="23482">MIRTFLEYQLQRAYDNSPSLPGWLKLALRLDQRLRQFADDTRQIDHQLRAGALAEREALFPEADQSLQRSHHNLATLPDPKVSRTQVGWLSAAALAATVAIAVFTLRTTERHANAEHARFLSEQLTVVPEEMAMMLTLAVNRSQVELPRYNPLTQLRLPEANLLADISVRTQSHLKQQIDSLVSPWESMGTQLLSEWNEPITPGEPGT</sequence>
<reference evidence="1 2" key="1">
    <citation type="submission" date="2019-02" db="EMBL/GenBank/DDBJ databases">
        <title>Deep-cultivation of Planctomycetes and their phenomic and genomic characterization uncovers novel biology.</title>
        <authorList>
            <person name="Wiegand S."/>
            <person name="Jogler M."/>
            <person name="Boedeker C."/>
            <person name="Pinto D."/>
            <person name="Vollmers J."/>
            <person name="Rivas-Marin E."/>
            <person name="Kohn T."/>
            <person name="Peeters S.H."/>
            <person name="Heuer A."/>
            <person name="Rast P."/>
            <person name="Oberbeckmann S."/>
            <person name="Bunk B."/>
            <person name="Jeske O."/>
            <person name="Meyerdierks A."/>
            <person name="Storesund J.E."/>
            <person name="Kallscheuer N."/>
            <person name="Luecker S."/>
            <person name="Lage O.M."/>
            <person name="Pohl T."/>
            <person name="Merkel B.J."/>
            <person name="Hornburger P."/>
            <person name="Mueller R.-W."/>
            <person name="Bruemmer F."/>
            <person name="Labrenz M."/>
            <person name="Spormann A.M."/>
            <person name="Op Den Camp H."/>
            <person name="Overmann J."/>
            <person name="Amann R."/>
            <person name="Jetten M.S.M."/>
            <person name="Mascher T."/>
            <person name="Medema M.H."/>
            <person name="Devos D.P."/>
            <person name="Kaster A.-K."/>
            <person name="Ovreas L."/>
            <person name="Rohde M."/>
            <person name="Galperin M.Y."/>
            <person name="Jogler C."/>
        </authorList>
    </citation>
    <scope>NUCLEOTIDE SEQUENCE [LARGE SCALE GENOMIC DNA]</scope>
    <source>
        <strain evidence="1 2">Pla144</strain>
    </source>
</reference>